<evidence type="ECO:0000313" key="18">
    <source>
        <dbReference type="Ensembl" id="ENSACUP00000018053.1"/>
    </source>
</evidence>
<comment type="cofactor">
    <cofactor evidence="1">
        <name>Zn(2+)</name>
        <dbReference type="ChEBI" id="CHEBI:29105"/>
    </cofactor>
</comment>
<keyword evidence="12" id="KW-0067">ATP-binding</keyword>
<keyword evidence="8" id="KW-0479">Metal-binding</keyword>
<dbReference type="Pfam" id="PF01687">
    <property type="entry name" value="Flavokinase"/>
    <property type="match status" value="1"/>
</dbReference>
<dbReference type="InterPro" id="IPR015865">
    <property type="entry name" value="Riboflavin_kinase_bac/euk"/>
</dbReference>
<evidence type="ECO:0000256" key="4">
    <source>
        <dbReference type="ARBA" id="ARBA00017394"/>
    </source>
</evidence>
<dbReference type="PANTHER" id="PTHR22749:SF6">
    <property type="entry name" value="RIBOFLAVIN KINASE"/>
    <property type="match status" value="1"/>
</dbReference>
<evidence type="ECO:0000256" key="3">
    <source>
        <dbReference type="ARBA" id="ARBA00012105"/>
    </source>
</evidence>
<evidence type="ECO:0000256" key="12">
    <source>
        <dbReference type="ARBA" id="ARBA00022840"/>
    </source>
</evidence>
<keyword evidence="9" id="KW-0547">Nucleotide-binding</keyword>
<dbReference type="GO" id="GO:0005524">
    <property type="term" value="F:ATP binding"/>
    <property type="evidence" value="ECO:0007669"/>
    <property type="project" value="UniProtKB-KW"/>
</dbReference>
<dbReference type="GO" id="GO:0046872">
    <property type="term" value="F:metal ion binding"/>
    <property type="evidence" value="ECO:0007669"/>
    <property type="project" value="UniProtKB-KW"/>
</dbReference>
<keyword evidence="11" id="KW-0862">Zinc</keyword>
<dbReference type="GO" id="GO:0008531">
    <property type="term" value="F:riboflavin kinase activity"/>
    <property type="evidence" value="ECO:0007669"/>
    <property type="project" value="UniProtKB-EC"/>
</dbReference>
<dbReference type="InterPro" id="IPR023465">
    <property type="entry name" value="Riboflavin_kinase_dom_sf"/>
</dbReference>
<feature type="domain" description="Riboflavin kinase" evidence="17">
    <location>
        <begin position="41"/>
        <end position="158"/>
    </location>
</feature>
<dbReference type="FunFam" id="2.40.30.30:FF:000002">
    <property type="entry name" value="Riboflavin kinase, putative"/>
    <property type="match status" value="1"/>
</dbReference>
<reference evidence="18" key="1">
    <citation type="submission" date="2025-08" db="UniProtKB">
        <authorList>
            <consortium name="Ensembl"/>
        </authorList>
    </citation>
    <scope>IDENTIFICATION</scope>
</reference>
<keyword evidence="10" id="KW-0418">Kinase</keyword>
<dbReference type="GO" id="GO:0009398">
    <property type="term" value="P:FMN biosynthetic process"/>
    <property type="evidence" value="ECO:0007669"/>
    <property type="project" value="UniProtKB-UniPathway"/>
</dbReference>
<keyword evidence="6" id="KW-0288">FMN</keyword>
<evidence type="ECO:0000313" key="19">
    <source>
        <dbReference type="Proteomes" id="UP000472269"/>
    </source>
</evidence>
<sequence length="182" mass="21089">MHKRCDNSDITTETEFYEAVLYIVLCQMAHCITHHHQYHVCKHHSHFTLSKIFAANFSEQVVESFPSDISTGIYYGWACVGNGDVHKMVLSIGWNPFYKNIKKSVETHIIHTFKEDFYGEILSIVIIGYIRPEKNFDSLEALISAIQEDIEEANRQLDLPEHLKLKDDNFFYLPEGKIVNGH</sequence>
<evidence type="ECO:0000256" key="11">
    <source>
        <dbReference type="ARBA" id="ARBA00022833"/>
    </source>
</evidence>
<evidence type="ECO:0000256" key="7">
    <source>
        <dbReference type="ARBA" id="ARBA00022679"/>
    </source>
</evidence>
<evidence type="ECO:0000256" key="5">
    <source>
        <dbReference type="ARBA" id="ARBA00022630"/>
    </source>
</evidence>
<dbReference type="EC" id="2.7.1.26" evidence="3"/>
<comment type="pathway">
    <text evidence="2">Cofactor biosynthesis; FMN biosynthesis; FMN from riboflavin (ATP route): step 1/1.</text>
</comment>
<dbReference type="Proteomes" id="UP000472269">
    <property type="component" value="Unplaced"/>
</dbReference>
<evidence type="ECO:0000256" key="1">
    <source>
        <dbReference type="ARBA" id="ARBA00001947"/>
    </source>
</evidence>
<dbReference type="Gene3D" id="2.40.30.30">
    <property type="entry name" value="Riboflavin kinase-like"/>
    <property type="match status" value="1"/>
</dbReference>
<accession>A0A663N393</accession>
<evidence type="ECO:0000256" key="8">
    <source>
        <dbReference type="ARBA" id="ARBA00022723"/>
    </source>
</evidence>
<evidence type="ECO:0000256" key="6">
    <source>
        <dbReference type="ARBA" id="ARBA00022643"/>
    </source>
</evidence>
<dbReference type="GO" id="GO:0009231">
    <property type="term" value="P:riboflavin biosynthetic process"/>
    <property type="evidence" value="ECO:0007669"/>
    <property type="project" value="InterPro"/>
</dbReference>
<keyword evidence="5" id="KW-0285">Flavoprotein</keyword>
<keyword evidence="7" id="KW-0808">Transferase</keyword>
<evidence type="ECO:0000256" key="10">
    <source>
        <dbReference type="ARBA" id="ARBA00022777"/>
    </source>
</evidence>
<dbReference type="PANTHER" id="PTHR22749">
    <property type="entry name" value="RIBOFLAVIN KINASE/FMN ADENYLYLTRANSFERASE"/>
    <property type="match status" value="1"/>
</dbReference>
<dbReference type="Ensembl" id="ENSACUT00000019251.1">
    <property type="protein sequence ID" value="ENSACUP00000018053.1"/>
    <property type="gene ID" value="ENSACUG00000012095.1"/>
</dbReference>
<evidence type="ECO:0000256" key="16">
    <source>
        <dbReference type="ARBA" id="ARBA00077632"/>
    </source>
</evidence>
<dbReference type="UniPathway" id="UPA00276">
    <property type="reaction ID" value="UER00406"/>
</dbReference>
<evidence type="ECO:0000256" key="13">
    <source>
        <dbReference type="ARBA" id="ARBA00029789"/>
    </source>
</evidence>
<organism evidence="18 19">
    <name type="scientific">Athene cunicularia</name>
    <name type="common">Burrowing owl</name>
    <name type="synonym">Speotyto cunicularia</name>
    <dbReference type="NCBI Taxonomy" id="194338"/>
    <lineage>
        <taxon>Eukaryota</taxon>
        <taxon>Metazoa</taxon>
        <taxon>Chordata</taxon>
        <taxon>Craniata</taxon>
        <taxon>Vertebrata</taxon>
        <taxon>Euteleostomi</taxon>
        <taxon>Archelosauria</taxon>
        <taxon>Archosauria</taxon>
        <taxon>Dinosauria</taxon>
        <taxon>Saurischia</taxon>
        <taxon>Theropoda</taxon>
        <taxon>Coelurosauria</taxon>
        <taxon>Aves</taxon>
        <taxon>Neognathae</taxon>
        <taxon>Neoaves</taxon>
        <taxon>Telluraves</taxon>
        <taxon>Strigiformes</taxon>
        <taxon>Strigidae</taxon>
        <taxon>Athene</taxon>
    </lineage>
</organism>
<keyword evidence="19" id="KW-1185">Reference proteome</keyword>
<comment type="catalytic activity">
    <reaction evidence="14">
        <text>riboflavin + ATP = FMN + ADP + H(+)</text>
        <dbReference type="Rhea" id="RHEA:14357"/>
        <dbReference type="ChEBI" id="CHEBI:15378"/>
        <dbReference type="ChEBI" id="CHEBI:30616"/>
        <dbReference type="ChEBI" id="CHEBI:57986"/>
        <dbReference type="ChEBI" id="CHEBI:58210"/>
        <dbReference type="ChEBI" id="CHEBI:456216"/>
        <dbReference type="EC" id="2.7.1.26"/>
    </reaction>
    <physiologicalReaction direction="left-to-right" evidence="14">
        <dbReference type="Rhea" id="RHEA:14358"/>
    </physiologicalReaction>
</comment>
<evidence type="ECO:0000256" key="2">
    <source>
        <dbReference type="ARBA" id="ARBA00005201"/>
    </source>
</evidence>
<name>A0A663N393_ATHCN</name>
<comment type="function">
    <text evidence="15">Catalyzes the phosphorylation of riboflavin (vitamin B2) to form flavin-mononucleotide (FMN), hence rate-limiting enzyme in the synthesis of FAD. Essential for TNF-induced reactive oxygen species (ROS) production. Through its interaction with both TNFRSF1A and CYBA, physically and functionally couples TNFRSF1A to NADPH oxidase. TNF-activation of RFK may enhance the incorporation of FAD in NADPH oxidase, a critical step for the assembly and activation of NADPH oxidase.</text>
</comment>
<dbReference type="GO" id="GO:0005739">
    <property type="term" value="C:mitochondrion"/>
    <property type="evidence" value="ECO:0007669"/>
    <property type="project" value="TreeGrafter"/>
</dbReference>
<dbReference type="AlphaFoldDB" id="A0A663N393"/>
<evidence type="ECO:0000259" key="17">
    <source>
        <dbReference type="SMART" id="SM00904"/>
    </source>
</evidence>
<evidence type="ECO:0000256" key="15">
    <source>
        <dbReference type="ARBA" id="ARBA00054097"/>
    </source>
</evidence>
<protein>
    <recommendedName>
        <fullName evidence="4">Riboflavin kinase</fullName>
        <ecNumber evidence="3">2.7.1.26</ecNumber>
    </recommendedName>
    <alternativeName>
        <fullName evidence="16">ATP:riboflavin 5'-phosphotransferase</fullName>
    </alternativeName>
    <alternativeName>
        <fullName evidence="13">Flavokinase</fullName>
    </alternativeName>
</protein>
<evidence type="ECO:0000256" key="9">
    <source>
        <dbReference type="ARBA" id="ARBA00022741"/>
    </source>
</evidence>
<dbReference type="SMART" id="SM00904">
    <property type="entry name" value="Flavokinase"/>
    <property type="match status" value="1"/>
</dbReference>
<dbReference type="InterPro" id="IPR023468">
    <property type="entry name" value="Riboflavin_kinase"/>
</dbReference>
<proteinExistence type="predicted"/>
<dbReference type="SUPFAM" id="SSF82114">
    <property type="entry name" value="Riboflavin kinase-like"/>
    <property type="match status" value="1"/>
</dbReference>
<evidence type="ECO:0000256" key="14">
    <source>
        <dbReference type="ARBA" id="ARBA00050912"/>
    </source>
</evidence>
<reference evidence="18" key="2">
    <citation type="submission" date="2025-09" db="UniProtKB">
        <authorList>
            <consortium name="Ensembl"/>
        </authorList>
    </citation>
    <scope>IDENTIFICATION</scope>
</reference>